<proteinExistence type="inferred from homology"/>
<dbReference type="GO" id="GO:0005886">
    <property type="term" value="C:plasma membrane"/>
    <property type="evidence" value="ECO:0007669"/>
    <property type="project" value="UniProtKB-SubCell"/>
</dbReference>
<comment type="subcellular location">
    <subcellularLocation>
        <location evidence="1">Cell membrane</location>
        <topology evidence="1">Multi-pass membrane protein</topology>
    </subcellularLocation>
</comment>
<evidence type="ECO:0000256" key="4">
    <source>
        <dbReference type="ARBA" id="ARBA00022692"/>
    </source>
</evidence>
<dbReference type="PANTHER" id="PTHR34856:SF2">
    <property type="entry name" value="PROTEIN NRFD"/>
    <property type="match status" value="1"/>
</dbReference>
<dbReference type="Gene3D" id="1.20.1630.10">
    <property type="entry name" value="Formate dehydrogenase/DMSO reductase domain"/>
    <property type="match status" value="1"/>
</dbReference>
<dbReference type="EMBL" id="CAADEX010000001">
    <property type="protein sequence ID" value="VFJ42404.1"/>
    <property type="molecule type" value="Genomic_DNA"/>
</dbReference>
<feature type="transmembrane region" description="Helical" evidence="7">
    <location>
        <begin position="92"/>
        <end position="110"/>
    </location>
</feature>
<feature type="transmembrane region" description="Helical" evidence="7">
    <location>
        <begin position="164"/>
        <end position="188"/>
    </location>
</feature>
<evidence type="ECO:0000256" key="5">
    <source>
        <dbReference type="ARBA" id="ARBA00022989"/>
    </source>
</evidence>
<evidence type="ECO:0000256" key="1">
    <source>
        <dbReference type="ARBA" id="ARBA00004651"/>
    </source>
</evidence>
<keyword evidence="3" id="KW-1003">Cell membrane</keyword>
<accession>A0A450RTG8</accession>
<feature type="transmembrane region" description="Helical" evidence="7">
    <location>
        <begin position="239"/>
        <end position="261"/>
    </location>
</feature>
<dbReference type="PANTHER" id="PTHR34856">
    <property type="entry name" value="PROTEIN NRFD"/>
    <property type="match status" value="1"/>
</dbReference>
<gene>
    <name evidence="8" type="ORF">BECKDK2373B_GA0170837_100127</name>
</gene>
<feature type="transmembrane region" description="Helical" evidence="7">
    <location>
        <begin position="16"/>
        <end position="38"/>
    </location>
</feature>
<evidence type="ECO:0000256" key="7">
    <source>
        <dbReference type="SAM" id="Phobius"/>
    </source>
</evidence>
<feature type="transmembrane region" description="Helical" evidence="7">
    <location>
        <begin position="58"/>
        <end position="80"/>
    </location>
</feature>
<evidence type="ECO:0000256" key="2">
    <source>
        <dbReference type="ARBA" id="ARBA00008929"/>
    </source>
</evidence>
<evidence type="ECO:0000256" key="6">
    <source>
        <dbReference type="ARBA" id="ARBA00023136"/>
    </source>
</evidence>
<keyword evidence="4 7" id="KW-0812">Transmembrane</keyword>
<feature type="transmembrane region" description="Helical" evidence="7">
    <location>
        <begin position="312"/>
        <end position="335"/>
    </location>
</feature>
<sequence>MMKTIDYVEIEGRSSGYLALVAILGLLAFAGLGASYYMEHHGHWVTGMSNQIVWGTPHIFAVFLIVAASGALNVASIASVFGRVMYKPLSRFSGLLAIALLVGGLVVLVLDLGRPDRLIVAMTSYNFKSVFAWNIFLYTGFILIVAAYLWMMMERRMNRYSKPVGMFAFVWRLALTTGTGSIFGFLVARESFDAAIMGPMFVVMSFSYGLAFFILSLMWVYRASDWLLGDAVLQKLKNLLGVFVGGALYFVLVYHLTNLYITEHHGVEQFVLVSGGIYTQAFWFGVVILGSVVPFLIFYIPSTGRSRLGIMIGSLLVIVGGLAHMFVIIIGGQAYPLSMFPGKEVVVAQSGTFNFYGVASYAPSLPEIVLGVSGVAIALLLVSIALKVLRFLPDSLADDVVFPEGSATVEKEGVSASADA</sequence>
<comment type="similarity">
    <text evidence="2">Belongs to the NrfD family.</text>
</comment>
<feature type="transmembrane region" description="Helical" evidence="7">
    <location>
        <begin position="368"/>
        <end position="386"/>
    </location>
</feature>
<feature type="transmembrane region" description="Helical" evidence="7">
    <location>
        <begin position="130"/>
        <end position="152"/>
    </location>
</feature>
<organism evidence="8">
    <name type="scientific">Candidatus Kentrum sp. DK</name>
    <dbReference type="NCBI Taxonomy" id="2126562"/>
    <lineage>
        <taxon>Bacteria</taxon>
        <taxon>Pseudomonadati</taxon>
        <taxon>Pseudomonadota</taxon>
        <taxon>Gammaproteobacteria</taxon>
        <taxon>Candidatus Kentrum</taxon>
    </lineage>
</organism>
<keyword evidence="5 7" id="KW-1133">Transmembrane helix</keyword>
<reference evidence="8" key="1">
    <citation type="submission" date="2019-02" db="EMBL/GenBank/DDBJ databases">
        <authorList>
            <person name="Gruber-Vodicka R. H."/>
            <person name="Seah K. B. B."/>
        </authorList>
    </citation>
    <scope>NUCLEOTIDE SEQUENCE</scope>
    <source>
        <strain evidence="8">BECK_DK47</strain>
    </source>
</reference>
<feature type="transmembrane region" description="Helical" evidence="7">
    <location>
        <begin position="281"/>
        <end position="300"/>
    </location>
</feature>
<dbReference type="AlphaFoldDB" id="A0A450RTG8"/>
<dbReference type="InterPro" id="IPR005614">
    <property type="entry name" value="NrfD-like"/>
</dbReference>
<protein>
    <submittedName>
        <fullName evidence="8">Prokaryotic molybdopterin-containing oxidoreductase family, membrane subunit</fullName>
    </submittedName>
</protein>
<feature type="transmembrane region" description="Helical" evidence="7">
    <location>
        <begin position="194"/>
        <end position="219"/>
    </location>
</feature>
<name>A0A450RTG8_9GAMM</name>
<evidence type="ECO:0000256" key="3">
    <source>
        <dbReference type="ARBA" id="ARBA00022475"/>
    </source>
</evidence>
<keyword evidence="6 7" id="KW-0472">Membrane</keyword>
<dbReference type="Pfam" id="PF03916">
    <property type="entry name" value="NrfD"/>
    <property type="match status" value="1"/>
</dbReference>
<evidence type="ECO:0000313" key="8">
    <source>
        <dbReference type="EMBL" id="VFJ42404.1"/>
    </source>
</evidence>
<dbReference type="InterPro" id="IPR052049">
    <property type="entry name" value="Electron_transfer_protein"/>
</dbReference>